<dbReference type="PROSITE" id="PS50082">
    <property type="entry name" value="WD_REPEATS_2"/>
    <property type="match status" value="5"/>
</dbReference>
<evidence type="ECO:0000256" key="8">
    <source>
        <dbReference type="ARBA" id="ARBA00023140"/>
    </source>
</evidence>
<comment type="subcellular location">
    <subcellularLocation>
        <location evidence="2">Cytoplasm</location>
        <location evidence="2">Cytosol</location>
    </subcellularLocation>
    <subcellularLocation>
        <location evidence="1">Peroxisome matrix</location>
    </subcellularLocation>
</comment>
<evidence type="ECO:0000256" key="3">
    <source>
        <dbReference type="ARBA" id="ARBA00022448"/>
    </source>
</evidence>
<feature type="repeat" description="WD" evidence="11">
    <location>
        <begin position="245"/>
        <end position="281"/>
    </location>
</feature>
<evidence type="ECO:0000313" key="13">
    <source>
        <dbReference type="Proteomes" id="UP000054097"/>
    </source>
</evidence>
<dbReference type="PRINTS" id="PR00320">
    <property type="entry name" value="GPROTEINBRPT"/>
</dbReference>
<dbReference type="InterPro" id="IPR036322">
    <property type="entry name" value="WD40_repeat_dom_sf"/>
</dbReference>
<evidence type="ECO:0000256" key="9">
    <source>
        <dbReference type="ARBA" id="ARBA00024017"/>
    </source>
</evidence>
<dbReference type="Proteomes" id="UP000054097">
    <property type="component" value="Unassembled WGS sequence"/>
</dbReference>
<keyword evidence="3" id="KW-0813">Transport</keyword>
<keyword evidence="8" id="KW-0576">Peroxisome</keyword>
<evidence type="ECO:0000256" key="1">
    <source>
        <dbReference type="ARBA" id="ARBA00004253"/>
    </source>
</evidence>
<dbReference type="EMBL" id="KN824279">
    <property type="protein sequence ID" value="KIM33015.1"/>
    <property type="molecule type" value="Genomic_DNA"/>
</dbReference>
<dbReference type="GO" id="GO:0005782">
    <property type="term" value="C:peroxisomal matrix"/>
    <property type="evidence" value="ECO:0007669"/>
    <property type="project" value="UniProtKB-SubCell"/>
</dbReference>
<dbReference type="InterPro" id="IPR001680">
    <property type="entry name" value="WD40_rpt"/>
</dbReference>
<dbReference type="SMART" id="SM00320">
    <property type="entry name" value="WD40"/>
    <property type="match status" value="6"/>
</dbReference>
<evidence type="ECO:0000256" key="4">
    <source>
        <dbReference type="ARBA" id="ARBA00022490"/>
    </source>
</evidence>
<name>A0A0C3B874_SERVB</name>
<dbReference type="InterPro" id="IPR019775">
    <property type="entry name" value="WD40_repeat_CS"/>
</dbReference>
<reference evidence="12 13" key="1">
    <citation type="submission" date="2014-04" db="EMBL/GenBank/DDBJ databases">
        <authorList>
            <consortium name="DOE Joint Genome Institute"/>
            <person name="Kuo A."/>
            <person name="Zuccaro A."/>
            <person name="Kohler A."/>
            <person name="Nagy L.G."/>
            <person name="Floudas D."/>
            <person name="Copeland A."/>
            <person name="Barry K.W."/>
            <person name="Cichocki N."/>
            <person name="Veneault-Fourrey C."/>
            <person name="LaButti K."/>
            <person name="Lindquist E.A."/>
            <person name="Lipzen A."/>
            <person name="Lundell T."/>
            <person name="Morin E."/>
            <person name="Murat C."/>
            <person name="Sun H."/>
            <person name="Tunlid A."/>
            <person name="Henrissat B."/>
            <person name="Grigoriev I.V."/>
            <person name="Hibbett D.S."/>
            <person name="Martin F."/>
            <person name="Nordberg H.P."/>
            <person name="Cantor M.N."/>
            <person name="Hua S.X."/>
        </authorList>
    </citation>
    <scope>NUCLEOTIDE SEQUENCE [LARGE SCALE GENOMIC DNA]</scope>
    <source>
        <strain evidence="12 13">MAFF 305830</strain>
    </source>
</reference>
<evidence type="ECO:0000256" key="6">
    <source>
        <dbReference type="ARBA" id="ARBA00022737"/>
    </source>
</evidence>
<dbReference type="InterPro" id="IPR020472">
    <property type="entry name" value="WD40_PAC1"/>
</dbReference>
<keyword evidence="7" id="KW-0653">Protein transport</keyword>
<proteinExistence type="inferred from homology"/>
<dbReference type="InterPro" id="IPR044536">
    <property type="entry name" value="PEX7"/>
</dbReference>
<evidence type="ECO:0000256" key="11">
    <source>
        <dbReference type="PROSITE-ProRule" id="PRU00221"/>
    </source>
</evidence>
<keyword evidence="13" id="KW-1185">Reference proteome</keyword>
<dbReference type="HOGENOM" id="CLU_046581_1_0_1"/>
<accession>A0A0C3B874</accession>
<dbReference type="PANTHER" id="PTHR46027">
    <property type="entry name" value="PEROXISOMAL TARGETING SIGNAL 2 RECEPTOR"/>
    <property type="match status" value="1"/>
</dbReference>
<dbReference type="AlphaFoldDB" id="A0A0C3B874"/>
<feature type="repeat" description="WD" evidence="11">
    <location>
        <begin position="193"/>
        <end position="228"/>
    </location>
</feature>
<evidence type="ECO:0000256" key="10">
    <source>
        <dbReference type="ARBA" id="ARBA00032565"/>
    </source>
</evidence>
<dbReference type="GO" id="GO:0005829">
    <property type="term" value="C:cytosol"/>
    <property type="evidence" value="ECO:0007669"/>
    <property type="project" value="UniProtKB-SubCell"/>
</dbReference>
<keyword evidence="5 11" id="KW-0853">WD repeat</keyword>
<reference evidence="13" key="2">
    <citation type="submission" date="2015-01" db="EMBL/GenBank/DDBJ databases">
        <title>Evolutionary Origins and Diversification of the Mycorrhizal Mutualists.</title>
        <authorList>
            <consortium name="DOE Joint Genome Institute"/>
            <consortium name="Mycorrhizal Genomics Consortium"/>
            <person name="Kohler A."/>
            <person name="Kuo A."/>
            <person name="Nagy L.G."/>
            <person name="Floudas D."/>
            <person name="Copeland A."/>
            <person name="Barry K.W."/>
            <person name="Cichocki N."/>
            <person name="Veneault-Fourrey C."/>
            <person name="LaButti K."/>
            <person name="Lindquist E.A."/>
            <person name="Lipzen A."/>
            <person name="Lundell T."/>
            <person name="Morin E."/>
            <person name="Murat C."/>
            <person name="Riley R."/>
            <person name="Ohm R."/>
            <person name="Sun H."/>
            <person name="Tunlid A."/>
            <person name="Henrissat B."/>
            <person name="Grigoriev I.V."/>
            <person name="Hibbett D.S."/>
            <person name="Martin F."/>
        </authorList>
    </citation>
    <scope>NUCLEOTIDE SEQUENCE [LARGE SCALE GENOMIC DNA]</scope>
    <source>
        <strain evidence="13">MAFF 305830</strain>
    </source>
</reference>
<feature type="repeat" description="WD" evidence="11">
    <location>
        <begin position="144"/>
        <end position="186"/>
    </location>
</feature>
<evidence type="ECO:0000256" key="2">
    <source>
        <dbReference type="ARBA" id="ARBA00004514"/>
    </source>
</evidence>
<dbReference type="PANTHER" id="PTHR46027:SF1">
    <property type="entry name" value="PEROXISOMAL TARGETING SIGNAL 2 RECEPTOR"/>
    <property type="match status" value="1"/>
</dbReference>
<dbReference type="GO" id="GO:0016558">
    <property type="term" value="P:protein import into peroxisome matrix"/>
    <property type="evidence" value="ECO:0007669"/>
    <property type="project" value="InterPro"/>
</dbReference>
<dbReference type="GO" id="GO:0005053">
    <property type="term" value="F:peroxisome matrix targeting signal-2 binding"/>
    <property type="evidence" value="ECO:0007669"/>
    <property type="project" value="InterPro"/>
</dbReference>
<dbReference type="CDD" id="cd00200">
    <property type="entry name" value="WD40"/>
    <property type="match status" value="1"/>
</dbReference>
<dbReference type="PROSITE" id="PS00678">
    <property type="entry name" value="WD_REPEATS_1"/>
    <property type="match status" value="2"/>
</dbReference>
<evidence type="ECO:0000313" key="12">
    <source>
        <dbReference type="EMBL" id="KIM33015.1"/>
    </source>
</evidence>
<feature type="repeat" description="WD" evidence="11">
    <location>
        <begin position="77"/>
        <end position="91"/>
    </location>
</feature>
<keyword evidence="4" id="KW-0963">Cytoplasm</keyword>
<dbReference type="SUPFAM" id="SSF50978">
    <property type="entry name" value="WD40 repeat-like"/>
    <property type="match status" value="1"/>
</dbReference>
<evidence type="ECO:0000256" key="7">
    <source>
        <dbReference type="ARBA" id="ARBA00022927"/>
    </source>
</evidence>
<dbReference type="STRING" id="933852.A0A0C3B874"/>
<dbReference type="Pfam" id="PF00400">
    <property type="entry name" value="WD40"/>
    <property type="match status" value="6"/>
</dbReference>
<comment type="similarity">
    <text evidence="9">Belongs to the WD repeat peroxin-7 family.</text>
</comment>
<feature type="repeat" description="WD" evidence="11">
    <location>
        <begin position="101"/>
        <end position="143"/>
    </location>
</feature>
<dbReference type="Gene3D" id="2.130.10.10">
    <property type="entry name" value="YVTN repeat-like/Quinoprotein amine dehydrogenase"/>
    <property type="match status" value="1"/>
</dbReference>
<dbReference type="InterPro" id="IPR015943">
    <property type="entry name" value="WD40/YVTN_repeat-like_dom_sf"/>
</dbReference>
<protein>
    <recommendedName>
        <fullName evidence="10">Peroxin-7</fullName>
    </recommendedName>
</protein>
<keyword evidence="6" id="KW-0677">Repeat</keyword>
<evidence type="ECO:0000256" key="5">
    <source>
        <dbReference type="ARBA" id="ARBA00022574"/>
    </source>
</evidence>
<gene>
    <name evidence="12" type="ORF">M408DRAFT_62406</name>
</gene>
<sequence>MEPTSVVHSPGFAHHGVAWSPFYDNRIAIAASANYGLIGNGRLQIVSLVRTYSWLHSFETQDALFDLSWSEIHENQLVTAGGDGSIRLWDITLSEHPIRVWREHTREVYGVHWSNVNKGIFCSASWDGTVRIWTPERMHSMQAIPAHQTCIYQACFSPHEADVLASCSTDGSVRIFDLRAPSNLPHPAPAVSIQAHSGEVLSLDWNKWQPYTLATGSVDRLIRVWDTRMVKSRDNNTGAICIKELGGHEYAVRKVQWGNFAPDLLASASYDMSCRIWTIATPPGMPSLKAIYDKHTEFVVGCAWSLNDPAVLASCSWDCRTHVWRALM</sequence>
<dbReference type="PROSITE" id="PS50294">
    <property type="entry name" value="WD_REPEATS_REGION"/>
    <property type="match status" value="1"/>
</dbReference>
<organism evidence="12 13">
    <name type="scientific">Serendipita vermifera MAFF 305830</name>
    <dbReference type="NCBI Taxonomy" id="933852"/>
    <lineage>
        <taxon>Eukaryota</taxon>
        <taxon>Fungi</taxon>
        <taxon>Dikarya</taxon>
        <taxon>Basidiomycota</taxon>
        <taxon>Agaricomycotina</taxon>
        <taxon>Agaricomycetes</taxon>
        <taxon>Sebacinales</taxon>
        <taxon>Serendipitaceae</taxon>
        <taxon>Serendipita</taxon>
    </lineage>
</organism>
<dbReference type="OrthoDB" id="273771at2759"/>